<dbReference type="Proteomes" id="UP001358586">
    <property type="component" value="Chromosome 8"/>
</dbReference>
<comment type="caution">
    <text evidence="2">The sequence shown here is derived from an EMBL/GenBank/DDBJ whole genome shotgun (WGS) entry which is preliminary data.</text>
</comment>
<feature type="region of interest" description="Disordered" evidence="1">
    <location>
        <begin position="1"/>
        <end position="49"/>
    </location>
</feature>
<reference evidence="2 3" key="1">
    <citation type="submission" date="2023-03" db="EMBL/GenBank/DDBJ databases">
        <title>WGS of Gossypium arboreum.</title>
        <authorList>
            <person name="Yu D."/>
        </authorList>
    </citation>
    <scope>NUCLEOTIDE SEQUENCE [LARGE SCALE GENOMIC DNA]</scope>
    <source>
        <tissue evidence="2">Leaf</tissue>
    </source>
</reference>
<evidence type="ECO:0008006" key="4">
    <source>
        <dbReference type="Google" id="ProtNLM"/>
    </source>
</evidence>
<accession>A0ABR0NXT3</accession>
<gene>
    <name evidence="2" type="ORF">PVK06_026479</name>
</gene>
<organism evidence="2 3">
    <name type="scientific">Gossypium arboreum</name>
    <name type="common">Tree cotton</name>
    <name type="synonym">Gossypium nanking</name>
    <dbReference type="NCBI Taxonomy" id="29729"/>
    <lineage>
        <taxon>Eukaryota</taxon>
        <taxon>Viridiplantae</taxon>
        <taxon>Streptophyta</taxon>
        <taxon>Embryophyta</taxon>
        <taxon>Tracheophyta</taxon>
        <taxon>Spermatophyta</taxon>
        <taxon>Magnoliopsida</taxon>
        <taxon>eudicotyledons</taxon>
        <taxon>Gunneridae</taxon>
        <taxon>Pentapetalae</taxon>
        <taxon>rosids</taxon>
        <taxon>malvids</taxon>
        <taxon>Malvales</taxon>
        <taxon>Malvaceae</taxon>
        <taxon>Malvoideae</taxon>
        <taxon>Gossypium</taxon>
    </lineage>
</organism>
<evidence type="ECO:0000256" key="1">
    <source>
        <dbReference type="SAM" id="MobiDB-lite"/>
    </source>
</evidence>
<proteinExistence type="predicted"/>
<evidence type="ECO:0000313" key="2">
    <source>
        <dbReference type="EMBL" id="KAK5811157.1"/>
    </source>
</evidence>
<name>A0ABR0NXT3_GOSAR</name>
<feature type="compositionally biased region" description="Basic and acidic residues" evidence="1">
    <location>
        <begin position="19"/>
        <end position="28"/>
    </location>
</feature>
<evidence type="ECO:0000313" key="3">
    <source>
        <dbReference type="Proteomes" id="UP001358586"/>
    </source>
</evidence>
<protein>
    <recommendedName>
        <fullName evidence="4">RNA polymerase alpha subunit C-terminal domain-containing protein</fullName>
    </recommendedName>
</protein>
<dbReference type="EMBL" id="JARKNE010000008">
    <property type="protein sequence ID" value="KAK5811157.1"/>
    <property type="molecule type" value="Genomic_DNA"/>
</dbReference>
<keyword evidence="3" id="KW-1185">Reference proteome</keyword>
<sequence length="126" mass="14382">MSDERINDINEEMYIGDEESYRLDETESVKPSINPERNPPPRVDRRNDKDDFDILRVIADALQRVAETTPVTTSVSTQRLASIKEFRKYGATEFMDLKGVGPSAVENWMESTKRILQQLDCTLGSV</sequence>
<feature type="compositionally biased region" description="Acidic residues" evidence="1">
    <location>
        <begin position="9"/>
        <end position="18"/>
    </location>
</feature>